<keyword evidence="1" id="KW-0812">Transmembrane</keyword>
<evidence type="ECO:0000313" key="3">
    <source>
        <dbReference type="Proteomes" id="UP000675881"/>
    </source>
</evidence>
<evidence type="ECO:0000313" key="2">
    <source>
        <dbReference type="EMBL" id="CAF2759213.1"/>
    </source>
</evidence>
<protein>
    <submittedName>
        <fullName evidence="2">(salmon louse) hypothetical protein</fullName>
    </submittedName>
</protein>
<name>A0A7R8GZ76_LEPSM</name>
<keyword evidence="3" id="KW-1185">Reference proteome</keyword>
<accession>A0A7R8GZ76</accession>
<reference evidence="2" key="1">
    <citation type="submission" date="2021-02" db="EMBL/GenBank/DDBJ databases">
        <authorList>
            <person name="Bekaert M."/>
        </authorList>
    </citation>
    <scope>NUCLEOTIDE SEQUENCE</scope>
    <source>
        <strain evidence="2">IoA-00</strain>
    </source>
</reference>
<dbReference type="EMBL" id="HG994580">
    <property type="protein sequence ID" value="CAF2759213.1"/>
    <property type="molecule type" value="Genomic_DNA"/>
</dbReference>
<sequence>MKRFDLPFKLKLFLIFCNIPTKSTLLTFFLFSRLNLKINYIIWEEWIWNSRRIKSLKTELVDLKMRKLELLSKNMDLSQISSSRDQLQFLNTIRGYYIEDKKNGNTVIHFNDATKSSLVLNKKNFLVSINIPKNIARLDIGFHSYESRRLQAQKMTDMYHGKGLFQVNFREEDLEILLEQCSVFNNYQLDVALGKSFLSL</sequence>
<gene>
    <name evidence="2" type="ORF">LSAA_1097</name>
</gene>
<evidence type="ECO:0000256" key="1">
    <source>
        <dbReference type="SAM" id="Phobius"/>
    </source>
</evidence>
<keyword evidence="1" id="KW-0472">Membrane</keyword>
<dbReference type="Proteomes" id="UP000675881">
    <property type="component" value="Chromosome 1"/>
</dbReference>
<feature type="transmembrane region" description="Helical" evidence="1">
    <location>
        <begin position="12"/>
        <end position="31"/>
    </location>
</feature>
<organism evidence="2 3">
    <name type="scientific">Lepeophtheirus salmonis</name>
    <name type="common">Salmon louse</name>
    <name type="synonym">Caligus salmonis</name>
    <dbReference type="NCBI Taxonomy" id="72036"/>
    <lineage>
        <taxon>Eukaryota</taxon>
        <taxon>Metazoa</taxon>
        <taxon>Ecdysozoa</taxon>
        <taxon>Arthropoda</taxon>
        <taxon>Crustacea</taxon>
        <taxon>Multicrustacea</taxon>
        <taxon>Hexanauplia</taxon>
        <taxon>Copepoda</taxon>
        <taxon>Siphonostomatoida</taxon>
        <taxon>Caligidae</taxon>
        <taxon>Lepeophtheirus</taxon>
    </lineage>
</organism>
<proteinExistence type="predicted"/>
<keyword evidence="1" id="KW-1133">Transmembrane helix</keyword>
<dbReference type="AlphaFoldDB" id="A0A7R8GZ76"/>